<evidence type="ECO:0000313" key="3">
    <source>
        <dbReference type="Proteomes" id="UP000325563"/>
    </source>
</evidence>
<dbReference type="PANTHER" id="PTHR45947:SF3">
    <property type="entry name" value="SULFOQUINOVOSYL TRANSFERASE SQD2"/>
    <property type="match status" value="1"/>
</dbReference>
<dbReference type="Proteomes" id="UP000325563">
    <property type="component" value="Chromosome"/>
</dbReference>
<dbReference type="Pfam" id="PF11997">
    <property type="entry name" value="DUF3492"/>
    <property type="match status" value="1"/>
</dbReference>
<protein>
    <submittedName>
        <fullName evidence="2">DUF3492 domain-containing protein</fullName>
    </submittedName>
</protein>
<feature type="domain" description="DUF3492" evidence="1">
    <location>
        <begin position="6"/>
        <end position="280"/>
    </location>
</feature>
<dbReference type="GeneID" id="95613597"/>
<dbReference type="InterPro" id="IPR047691">
    <property type="entry name" value="PelF-like"/>
</dbReference>
<dbReference type="InterPro" id="IPR022622">
    <property type="entry name" value="DUF3492"/>
</dbReference>
<reference evidence="2 3" key="1">
    <citation type="submission" date="2017-09" db="EMBL/GenBank/DDBJ databases">
        <authorList>
            <person name="Lee N."/>
            <person name="Cho B.-K."/>
        </authorList>
    </citation>
    <scope>NUCLEOTIDE SEQUENCE [LARGE SCALE GENOMIC DNA]</scope>
    <source>
        <strain evidence="2 3">ATCC 27476</strain>
    </source>
</reference>
<dbReference type="EMBL" id="CP023692">
    <property type="protein sequence ID" value="QEV47722.1"/>
    <property type="molecule type" value="Genomic_DNA"/>
</dbReference>
<dbReference type="GO" id="GO:0016757">
    <property type="term" value="F:glycosyltransferase activity"/>
    <property type="evidence" value="ECO:0007669"/>
    <property type="project" value="TreeGrafter"/>
</dbReference>
<dbReference type="Pfam" id="PF13692">
    <property type="entry name" value="Glyco_trans_1_4"/>
    <property type="match status" value="1"/>
</dbReference>
<name>A0A5J6JDJ0_STRVI</name>
<dbReference type="SUPFAM" id="SSF53756">
    <property type="entry name" value="UDP-Glycosyltransferase/glycogen phosphorylase"/>
    <property type="match status" value="1"/>
</dbReference>
<organism evidence="2 3">
    <name type="scientific">Streptomyces vinaceus</name>
    <dbReference type="NCBI Taxonomy" id="1960"/>
    <lineage>
        <taxon>Bacteria</taxon>
        <taxon>Bacillati</taxon>
        <taxon>Actinomycetota</taxon>
        <taxon>Actinomycetes</taxon>
        <taxon>Kitasatosporales</taxon>
        <taxon>Streptomycetaceae</taxon>
        <taxon>Streptomyces</taxon>
    </lineage>
</organism>
<dbReference type="RefSeq" id="WP_150529051.1">
    <property type="nucleotide sequence ID" value="NZ_BNBW01000018.1"/>
</dbReference>
<evidence type="ECO:0000259" key="1">
    <source>
        <dbReference type="Pfam" id="PF11997"/>
    </source>
</evidence>
<dbReference type="PANTHER" id="PTHR45947">
    <property type="entry name" value="SULFOQUINOVOSYL TRANSFERASE SQD2"/>
    <property type="match status" value="1"/>
</dbReference>
<gene>
    <name evidence="2" type="ORF">CP980_23950</name>
</gene>
<dbReference type="Gene3D" id="3.40.50.2000">
    <property type="entry name" value="Glycogen Phosphorylase B"/>
    <property type="match status" value="2"/>
</dbReference>
<dbReference type="KEGG" id="svn:CP980_23950"/>
<accession>A0A5J6JDJ0</accession>
<keyword evidence="3" id="KW-1185">Reference proteome</keyword>
<dbReference type="NCBIfam" id="NF038011">
    <property type="entry name" value="PelF"/>
    <property type="match status" value="1"/>
</dbReference>
<dbReference type="AlphaFoldDB" id="A0A5J6JDJ0"/>
<proteinExistence type="predicted"/>
<sequence>MSHGRHVTMLTEGTYPHVHGGVSTWCDQLVRGMPEVDFNVIALTGSGREPVTWELPRNVYRHTAVPLWGPAPGRGRGRSALRGKAHRRFTATYETFLLSLLDPPPATAGGAPGHGGFSEALHELAVLARAGRLAPALRSETVLRLLMDVWTRPGLPTAAAEPTIHDALTATDLIEHALRPLSVRIPPDSVAHAVSSGLATLPALAAKYLDKVPFLLTEHGIYLRERYLGYRTAAQRWPVKALLLGFYRELNTEGYRQADLITPCNQYNRRWEERGGAAPDRIRTVYNGVDPYAFPDAGPEPEVPTLSWCGRIDPIKDLETLIRAYAFMREELPALRLRLFGPVPAGCEEYKTRLEELGAQLGVAEGISYEGRIADVAQAYAAGSIVMLSSISEGFPFSIIEAMSCGRTTVSTDVGGVREAVGDTGLVVPPREPETMARAALALLRDDERRAELGRRSRKRVVEKFTLHQSVDGFRHIYRELAGQPVQPVRAGDDWTQRLADPWYRELAADGSLW</sequence>
<evidence type="ECO:0000313" key="2">
    <source>
        <dbReference type="EMBL" id="QEV47722.1"/>
    </source>
</evidence>
<dbReference type="InterPro" id="IPR050194">
    <property type="entry name" value="Glycosyltransferase_grp1"/>
</dbReference>